<sequence>MAGLCEGGNEPSGSLKAICKTWTIFEYKISQRVKSCLSVRTSSGSSPRKAKQNQAKLMGFHVTPFHNIRNLVCEAGNSTARWISVKNYVVSVKCVVSVKRVPVREAL</sequence>
<evidence type="ECO:0000313" key="1">
    <source>
        <dbReference type="EMBL" id="KAJ4435254.1"/>
    </source>
</evidence>
<evidence type="ECO:0000313" key="2">
    <source>
        <dbReference type="Proteomes" id="UP001148838"/>
    </source>
</evidence>
<gene>
    <name evidence="1" type="ORF">ANN_23832</name>
</gene>
<name>A0ABQ8SM54_PERAM</name>
<protein>
    <submittedName>
        <fullName evidence="1">Uncharacterized protein</fullName>
    </submittedName>
</protein>
<dbReference type="Proteomes" id="UP001148838">
    <property type="component" value="Unassembled WGS sequence"/>
</dbReference>
<organism evidence="1 2">
    <name type="scientific">Periplaneta americana</name>
    <name type="common">American cockroach</name>
    <name type="synonym">Blatta americana</name>
    <dbReference type="NCBI Taxonomy" id="6978"/>
    <lineage>
        <taxon>Eukaryota</taxon>
        <taxon>Metazoa</taxon>
        <taxon>Ecdysozoa</taxon>
        <taxon>Arthropoda</taxon>
        <taxon>Hexapoda</taxon>
        <taxon>Insecta</taxon>
        <taxon>Pterygota</taxon>
        <taxon>Neoptera</taxon>
        <taxon>Polyneoptera</taxon>
        <taxon>Dictyoptera</taxon>
        <taxon>Blattodea</taxon>
        <taxon>Blattoidea</taxon>
        <taxon>Blattidae</taxon>
        <taxon>Blattinae</taxon>
        <taxon>Periplaneta</taxon>
    </lineage>
</organism>
<proteinExistence type="predicted"/>
<comment type="caution">
    <text evidence="1">The sequence shown here is derived from an EMBL/GenBank/DDBJ whole genome shotgun (WGS) entry which is preliminary data.</text>
</comment>
<accession>A0ABQ8SM54</accession>
<reference evidence="1 2" key="1">
    <citation type="journal article" date="2022" name="Allergy">
        <title>Genome assembly and annotation of Periplaneta americana reveal a comprehensive cockroach allergen profile.</title>
        <authorList>
            <person name="Wang L."/>
            <person name="Xiong Q."/>
            <person name="Saelim N."/>
            <person name="Wang L."/>
            <person name="Nong W."/>
            <person name="Wan A.T."/>
            <person name="Shi M."/>
            <person name="Liu X."/>
            <person name="Cao Q."/>
            <person name="Hui J.H.L."/>
            <person name="Sookrung N."/>
            <person name="Leung T.F."/>
            <person name="Tungtrongchitr A."/>
            <person name="Tsui S.K.W."/>
        </authorList>
    </citation>
    <scope>NUCLEOTIDE SEQUENCE [LARGE SCALE GENOMIC DNA]</scope>
    <source>
        <strain evidence="1">PWHHKU_190912</strain>
    </source>
</reference>
<keyword evidence="2" id="KW-1185">Reference proteome</keyword>
<dbReference type="EMBL" id="JAJSOF020000025">
    <property type="protein sequence ID" value="KAJ4435254.1"/>
    <property type="molecule type" value="Genomic_DNA"/>
</dbReference>